<accession>A0A5M6C8V2</accession>
<dbReference type="PANTHER" id="PTHR47938:SF35">
    <property type="entry name" value="PENTATRICOPEPTIDE REPEAT-CONTAINING PROTEIN 4, MITOCHONDRIAL-RELATED"/>
    <property type="match status" value="1"/>
</dbReference>
<name>A0A5M6C8V2_9TREE</name>
<dbReference type="RefSeq" id="XP_031864269.1">
    <property type="nucleotide sequence ID" value="XM_032001379.1"/>
</dbReference>
<dbReference type="AlphaFoldDB" id="A0A5M6C8V2"/>
<evidence type="ECO:0000313" key="2">
    <source>
        <dbReference type="Proteomes" id="UP000322225"/>
    </source>
</evidence>
<dbReference type="OrthoDB" id="185373at2759"/>
<gene>
    <name evidence="1" type="ORF">CI109_102995</name>
</gene>
<dbReference type="PANTHER" id="PTHR47938">
    <property type="entry name" value="RESPIRATORY COMPLEX I CHAPERONE (CIA84), PUTATIVE (AFU_ORTHOLOGUE AFUA_2G06020)-RELATED"/>
    <property type="match status" value="1"/>
</dbReference>
<dbReference type="GO" id="GO:0003729">
    <property type="term" value="F:mRNA binding"/>
    <property type="evidence" value="ECO:0007669"/>
    <property type="project" value="TreeGrafter"/>
</dbReference>
<dbReference type="Proteomes" id="UP000322225">
    <property type="component" value="Chromosome 5"/>
</dbReference>
<dbReference type="KEGG" id="ksn:43585483"/>
<dbReference type="EMBL" id="CP144055">
    <property type="protein sequence ID" value="WWD18542.1"/>
    <property type="molecule type" value="Genomic_DNA"/>
</dbReference>
<dbReference type="InterPro" id="IPR011990">
    <property type="entry name" value="TPR-like_helical_dom_sf"/>
</dbReference>
<keyword evidence="2" id="KW-1185">Reference proteome</keyword>
<proteinExistence type="predicted"/>
<sequence length="898" mass="100359">MPIKVVAAASLRSALRPAGLTTLRPPSIRSIPPRPAIPSEPGCSRWASCTCCRSSLGRRTYFSSNPHTTIPNDEEESATVVPLPHRARMPHLPLPPSLPYSPTSHPFRRHLEILSLSLFSSPNESWSVYTALHPSLRQYIPDQTFRSLLAQQTRHEEPALGWHRAKVLLRLAKKCRMELEDLGLEDMTNILRLGLKRILEDENYGDEAEYKLVRRLWTVVTSMESDLARVPRKIRRDWLRVQIARLQNRRKVQTRISTVENHSSTPMEEEVLNMVERGGGSALGYYIGRILFLSRGTSVEGLRESFRLMAWSLSRGTEVHPAFLFLVMRKLLSGWDRAGKNGRELLKAEIPIVLAQVEASPTSSTAQQLQDIREKVEWRSLSRSERAMALLASSGIGLPGMIGKGISIIKTSKKNLDPAEAIEAALRLLESSLRHHDADQNALITSISTAIYSARRSPRISPLVIRFVRLVHESGAIPQLPSDLTIPLFRLLLVSMPSAESYILARKIYEYARAADPPFLWSQHNIDAWRKLYKFSITSLHLHFASRLYADLMADGLAIRRTDALMMIRAIGTKPSPSRPILLERHIKDYLWVEYGRQPAFITALVQGLTKSSVKDAELALNLAQRLAEDKSLQPVVVQLIIAQLARSSRPEHRAKTFNLLRSLEPGADATWAYNTVLSYLVSAGRTEPAADQLSRNDSLGHAIALYKEMLSNRLQPNVRTISTMLRGLLDNGYVDSALAVFNTCIEQRYSLKSSAVGRLMVRLALDGRADDALVIEKQWRDLSAKSKGISWDRGVVGARVLLDVQQGKQVDLEAVAKRTGWNGTPAFLDFIESLKPPSCTGRDVSAEMAPEPSLVGPTDIGGVERANHQRSSSLSFWNKGKEVDMYSTGKFSMGVVF</sequence>
<reference evidence="1" key="1">
    <citation type="submission" date="2017-08" db="EMBL/GenBank/DDBJ databases">
        <authorList>
            <person name="Cuomo C."/>
            <person name="Billmyre B."/>
            <person name="Heitman J."/>
        </authorList>
    </citation>
    <scope>NUCLEOTIDE SEQUENCE</scope>
    <source>
        <strain evidence="1">CBS 12478</strain>
    </source>
</reference>
<dbReference type="Gene3D" id="1.25.40.10">
    <property type="entry name" value="Tetratricopeptide repeat domain"/>
    <property type="match status" value="1"/>
</dbReference>
<reference evidence="1" key="2">
    <citation type="submission" date="2024-01" db="EMBL/GenBank/DDBJ databases">
        <title>Comparative genomics of Cryptococcus and Kwoniella reveals pathogenesis evolution and contrasting modes of karyotype evolution via chromosome fusion or intercentromeric recombination.</title>
        <authorList>
            <person name="Coelho M.A."/>
            <person name="David-Palma M."/>
            <person name="Shea T."/>
            <person name="Bowers K."/>
            <person name="McGinley-Smith S."/>
            <person name="Mohammad A.W."/>
            <person name="Gnirke A."/>
            <person name="Yurkov A.M."/>
            <person name="Nowrousian M."/>
            <person name="Sun S."/>
            <person name="Cuomo C.A."/>
            <person name="Heitman J."/>
        </authorList>
    </citation>
    <scope>NUCLEOTIDE SEQUENCE</scope>
    <source>
        <strain evidence="1">CBS 12478</strain>
    </source>
</reference>
<dbReference type="GeneID" id="43585483"/>
<protein>
    <submittedName>
        <fullName evidence="1">Uncharacterized protein</fullName>
    </submittedName>
</protein>
<evidence type="ECO:0000313" key="1">
    <source>
        <dbReference type="EMBL" id="WWD18542.1"/>
    </source>
</evidence>
<organism evidence="1 2">
    <name type="scientific">Kwoniella shandongensis</name>
    <dbReference type="NCBI Taxonomy" id="1734106"/>
    <lineage>
        <taxon>Eukaryota</taxon>
        <taxon>Fungi</taxon>
        <taxon>Dikarya</taxon>
        <taxon>Basidiomycota</taxon>
        <taxon>Agaricomycotina</taxon>
        <taxon>Tremellomycetes</taxon>
        <taxon>Tremellales</taxon>
        <taxon>Cryptococcaceae</taxon>
        <taxon>Kwoniella</taxon>
    </lineage>
</organism>